<organism evidence="2 3">
    <name type="scientific">Acidithiobacillus ferridurans</name>
    <dbReference type="NCBI Taxonomy" id="1232575"/>
    <lineage>
        <taxon>Bacteria</taxon>
        <taxon>Pseudomonadati</taxon>
        <taxon>Pseudomonadota</taxon>
        <taxon>Acidithiobacillia</taxon>
        <taxon>Acidithiobacillales</taxon>
        <taxon>Acidithiobacillaceae</taxon>
        <taxon>Acidithiobacillus</taxon>
    </lineage>
</organism>
<reference evidence="2 3" key="1">
    <citation type="journal article" date="2018" name="Microbiol. Resour. Announc.">
        <title>Complete Genome Sequence of Acidithiobacillus ferridurans JCM 18981.</title>
        <authorList>
            <person name="Miyauchi T."/>
            <person name="Kouzuma A."/>
            <person name="Abe T."/>
            <person name="Watanabe K."/>
        </authorList>
    </citation>
    <scope>NUCLEOTIDE SEQUENCE [LARGE SCALE GENOMIC DNA]</scope>
    <source>
        <strain evidence="3">ATCC 33020 / DSM 29468 / JCM 18981 / 11Fe</strain>
    </source>
</reference>
<keyword evidence="3" id="KW-1185">Reference proteome</keyword>
<evidence type="ECO:0000256" key="1">
    <source>
        <dbReference type="SAM" id="MobiDB-lite"/>
    </source>
</evidence>
<dbReference type="KEGG" id="afj:AFERRID_24040"/>
<sequence>MRTIDRSSAFKRDYKREAKGQHRATLDDTLRPVLVALATDQPLDA</sequence>
<name>A0A2Z6IL84_ACIFI</name>
<evidence type="ECO:0000313" key="3">
    <source>
        <dbReference type="Proteomes" id="UP000280188"/>
    </source>
</evidence>
<dbReference type="AlphaFoldDB" id="A0A2Z6IL84"/>
<gene>
    <name evidence="2" type="ORF">AFERRID_24040</name>
</gene>
<dbReference type="Proteomes" id="UP000280188">
    <property type="component" value="Chromosome"/>
</dbReference>
<dbReference type="EMBL" id="AP018795">
    <property type="protein sequence ID" value="BBF66186.1"/>
    <property type="molecule type" value="Genomic_DNA"/>
</dbReference>
<evidence type="ECO:0000313" key="2">
    <source>
        <dbReference type="EMBL" id="BBF66186.1"/>
    </source>
</evidence>
<accession>A0A2Z6IL84</accession>
<feature type="region of interest" description="Disordered" evidence="1">
    <location>
        <begin position="1"/>
        <end position="23"/>
    </location>
</feature>
<protein>
    <submittedName>
        <fullName evidence="2">Uncharacterized protein</fullName>
    </submittedName>
</protein>
<proteinExistence type="predicted"/>